<dbReference type="EMBL" id="CAMXCT020000675">
    <property type="protein sequence ID" value="CAL1135370.1"/>
    <property type="molecule type" value="Genomic_DNA"/>
</dbReference>
<evidence type="ECO:0000313" key="9">
    <source>
        <dbReference type="EMBL" id="CAL4769307.1"/>
    </source>
</evidence>
<dbReference type="GO" id="GO:0005681">
    <property type="term" value="C:spliceosomal complex"/>
    <property type="evidence" value="ECO:0007669"/>
    <property type="project" value="UniProtKB-KW"/>
</dbReference>
<comment type="subcellular location">
    <subcellularLocation>
        <location evidence="1">Nucleus</location>
    </subcellularLocation>
</comment>
<name>A0A9P1FPJ1_9DINO</name>
<feature type="compositionally biased region" description="Basic residues" evidence="6">
    <location>
        <begin position="100"/>
        <end position="119"/>
    </location>
</feature>
<keyword evidence="5" id="KW-0539">Nucleus</keyword>
<sequence>MNVVLGAGGSRETGDQGDPPPSRGTPYQAERSEEEKVGLELDDAQGKNDGVVRGYRYFCCPPNHGLFVRPAVLMPIARTPCESSSRSTEPCSTSAPVSSARRKVKRSASSRRARSKSRKRDGAGAEGGADGIPIGDGEHSESAQVKDFCAKVEVAVQTDNVNLQDLRLMVPEKVVEVETDERRQIIKYIPIERVVTVEKRVPFVKEVVRTVPVDRIVEKIVEVPVEGFGEKIVEVIKEVPVEKVVVKEVVKEVPVERIVEKIVEVEKEVIKEVPVEKIVEKVVIKEVPVDKGGEKEVVKEVIKEVPVERIVEKIVEVEKEVIKEVPVEKIVEKEVTKFVPVDKTLEKEVIKEVIKEVPVERIVEKIVEVEKEVIKEVPIEKIVEKEVIKEVAVEKNVEKIVEVEVIKEVPVQIANEVMNEMITDFAEMEPFEEEVEDAQLPEEVHQAVLEAQEILGSGLEDLESFEEQIVQRLRTETVDHERKRSVIREMVMEALTAWLKNATPETKKALMTWGQAPVGSLPAAAHRLPLPNIVRTVRTVLSGGVILGGATRPEVPKSESGKALKRCALDEQWDPTTLAPKLYHLTLQRSSAITHAIYGNFSAPKAQEIVCARYKTLELLRPDDSGKVQSILSIEIFGVIRALNPFRLTGASRDYIVVASDSGRIVILEYDGTKNMFEKVHQETFGKTGCRRIVPGQYLAVDPKGRAVMIGAIEKQKFVYILNRDSAARLTISSPLEAHKSYTLVYAMVGMDVGFENPLFASIELSYEEVDKDPHAEPPQKMLTLYEMDLGLNHVTRKFADAVDHSAHALIAVPGGVDGPSGVLVCCENCLVYKKQGHPDVVCAIPRRLEMAQEK</sequence>
<dbReference type="InterPro" id="IPR015943">
    <property type="entry name" value="WD40/YVTN_repeat-like_dom_sf"/>
</dbReference>
<dbReference type="FunFam" id="2.130.10.10:FF:001143">
    <property type="entry name" value="Pre-mRNA-splicing factor rse-1, putative"/>
    <property type="match status" value="1"/>
</dbReference>
<accession>A0A9P1FPJ1</accession>
<dbReference type="OrthoDB" id="436637at2759"/>
<dbReference type="AlphaFoldDB" id="A0A9P1FPJ1"/>
<dbReference type="Proteomes" id="UP001152797">
    <property type="component" value="Unassembled WGS sequence"/>
</dbReference>
<dbReference type="GO" id="GO:0008380">
    <property type="term" value="P:RNA splicing"/>
    <property type="evidence" value="ECO:0007669"/>
    <property type="project" value="UniProtKB-KW"/>
</dbReference>
<evidence type="ECO:0000313" key="10">
    <source>
        <dbReference type="Proteomes" id="UP001152797"/>
    </source>
</evidence>
<keyword evidence="4" id="KW-0508">mRNA splicing</keyword>
<reference evidence="9 10" key="2">
    <citation type="submission" date="2024-05" db="EMBL/GenBank/DDBJ databases">
        <authorList>
            <person name="Chen Y."/>
            <person name="Shah S."/>
            <person name="Dougan E. K."/>
            <person name="Thang M."/>
            <person name="Chan C."/>
        </authorList>
    </citation>
    <scope>NUCLEOTIDE SEQUENCE [LARGE SCALE GENOMIC DNA]</scope>
</reference>
<feature type="compositionally biased region" description="Gly residues" evidence="6">
    <location>
        <begin position="1"/>
        <end position="11"/>
    </location>
</feature>
<keyword evidence="3" id="KW-0747">Spliceosome</keyword>
<dbReference type="PANTHER" id="PTHR10644">
    <property type="entry name" value="DNA REPAIR/RNA PROCESSING CPSF FAMILY"/>
    <property type="match status" value="1"/>
</dbReference>
<dbReference type="InterPro" id="IPR000938">
    <property type="entry name" value="CAP-Gly_domain"/>
</dbReference>
<dbReference type="Pfam" id="PF10433">
    <property type="entry name" value="Beta-prop_RSE1_1st"/>
    <property type="match status" value="1"/>
</dbReference>
<dbReference type="GO" id="GO:0006397">
    <property type="term" value="P:mRNA processing"/>
    <property type="evidence" value="ECO:0007669"/>
    <property type="project" value="UniProtKB-KW"/>
</dbReference>
<dbReference type="PROSITE" id="PS50245">
    <property type="entry name" value="CAP_GLY_2"/>
    <property type="match status" value="1"/>
</dbReference>
<dbReference type="Pfam" id="PF01302">
    <property type="entry name" value="CAP_GLY"/>
    <property type="match status" value="1"/>
</dbReference>
<dbReference type="InterPro" id="IPR050358">
    <property type="entry name" value="RSE1/DDB1/CFT1"/>
</dbReference>
<dbReference type="EMBL" id="CAMXCT030000675">
    <property type="protein sequence ID" value="CAL4769307.1"/>
    <property type="molecule type" value="Genomic_DNA"/>
</dbReference>
<feature type="domain" description="CAP-Gly" evidence="7">
    <location>
        <begin position="37"/>
        <end position="69"/>
    </location>
</feature>
<proteinExistence type="predicted"/>
<evidence type="ECO:0000256" key="3">
    <source>
        <dbReference type="ARBA" id="ARBA00022728"/>
    </source>
</evidence>
<dbReference type="SMART" id="SM01052">
    <property type="entry name" value="CAP_GLY"/>
    <property type="match status" value="1"/>
</dbReference>
<comment type="caution">
    <text evidence="8">The sequence shown here is derived from an EMBL/GenBank/DDBJ whole genome shotgun (WGS) entry which is preliminary data.</text>
</comment>
<dbReference type="Gene3D" id="2.130.10.10">
    <property type="entry name" value="YVTN repeat-like/Quinoprotein amine dehydrogenase"/>
    <property type="match status" value="1"/>
</dbReference>
<dbReference type="InterPro" id="IPR036859">
    <property type="entry name" value="CAP-Gly_dom_sf"/>
</dbReference>
<feature type="region of interest" description="Disordered" evidence="6">
    <location>
        <begin position="80"/>
        <end position="139"/>
    </location>
</feature>
<organism evidence="8">
    <name type="scientific">Cladocopium goreaui</name>
    <dbReference type="NCBI Taxonomy" id="2562237"/>
    <lineage>
        <taxon>Eukaryota</taxon>
        <taxon>Sar</taxon>
        <taxon>Alveolata</taxon>
        <taxon>Dinophyceae</taxon>
        <taxon>Suessiales</taxon>
        <taxon>Symbiodiniaceae</taxon>
        <taxon>Cladocopium</taxon>
    </lineage>
</organism>
<evidence type="ECO:0000256" key="4">
    <source>
        <dbReference type="ARBA" id="ARBA00023187"/>
    </source>
</evidence>
<dbReference type="SUPFAM" id="SSF74924">
    <property type="entry name" value="Cap-Gly domain"/>
    <property type="match status" value="1"/>
</dbReference>
<evidence type="ECO:0000313" key="8">
    <source>
        <dbReference type="EMBL" id="CAI3981995.1"/>
    </source>
</evidence>
<dbReference type="Gene3D" id="2.30.30.190">
    <property type="entry name" value="CAP Gly-rich-like domain"/>
    <property type="match status" value="1"/>
</dbReference>
<dbReference type="EMBL" id="CAMXCT010000675">
    <property type="protein sequence ID" value="CAI3981995.1"/>
    <property type="molecule type" value="Genomic_DNA"/>
</dbReference>
<evidence type="ECO:0000256" key="1">
    <source>
        <dbReference type="ARBA" id="ARBA00004123"/>
    </source>
</evidence>
<feature type="compositionally biased region" description="Basic and acidic residues" evidence="6">
    <location>
        <begin position="30"/>
        <end position="39"/>
    </location>
</feature>
<evidence type="ECO:0000256" key="6">
    <source>
        <dbReference type="SAM" id="MobiDB-lite"/>
    </source>
</evidence>
<keyword evidence="2" id="KW-0507">mRNA processing</keyword>
<gene>
    <name evidence="8" type="ORF">C1SCF055_LOCUS9736</name>
</gene>
<feature type="compositionally biased region" description="Low complexity" evidence="6">
    <location>
        <begin position="80"/>
        <end position="99"/>
    </location>
</feature>
<evidence type="ECO:0000256" key="5">
    <source>
        <dbReference type="ARBA" id="ARBA00023242"/>
    </source>
</evidence>
<keyword evidence="10" id="KW-1185">Reference proteome</keyword>
<evidence type="ECO:0000259" key="7">
    <source>
        <dbReference type="PROSITE" id="PS50245"/>
    </source>
</evidence>
<dbReference type="InterPro" id="IPR018846">
    <property type="entry name" value="Beta-prop_RSE1/DDB1/CPSF1_1st"/>
</dbReference>
<evidence type="ECO:0000256" key="2">
    <source>
        <dbReference type="ARBA" id="ARBA00022664"/>
    </source>
</evidence>
<protein>
    <submittedName>
        <fullName evidence="9">Spliceosome-associated protein 130 A (AtSAP130a) (SAP 130 A) (Pre-mRNA-splicing factor SF3b 130 kDa subunit A) (SF3b130 A)</fullName>
    </submittedName>
</protein>
<reference evidence="8" key="1">
    <citation type="submission" date="2022-10" db="EMBL/GenBank/DDBJ databases">
        <authorList>
            <person name="Chen Y."/>
            <person name="Dougan E. K."/>
            <person name="Chan C."/>
            <person name="Rhodes N."/>
            <person name="Thang M."/>
        </authorList>
    </citation>
    <scope>NUCLEOTIDE SEQUENCE</scope>
</reference>
<feature type="region of interest" description="Disordered" evidence="6">
    <location>
        <begin position="1"/>
        <end position="46"/>
    </location>
</feature>
<feature type="non-terminal residue" evidence="8">
    <location>
        <position position="1"/>
    </location>
</feature>